<feature type="chain" id="PRO_5038701377" description="Lipoprotein" evidence="1">
    <location>
        <begin position="25"/>
        <end position="190"/>
    </location>
</feature>
<evidence type="ECO:0008006" key="4">
    <source>
        <dbReference type="Google" id="ProtNLM"/>
    </source>
</evidence>
<name>A0A918LUS5_9ACTN</name>
<feature type="signal peptide" evidence="1">
    <location>
        <begin position="1"/>
        <end position="24"/>
    </location>
</feature>
<accession>A0A918LUS5</accession>
<keyword evidence="1" id="KW-0732">Signal</keyword>
<comment type="caution">
    <text evidence="2">The sequence shown here is derived from an EMBL/GenBank/DDBJ whole genome shotgun (WGS) entry which is preliminary data.</text>
</comment>
<dbReference type="AlphaFoldDB" id="A0A918LUS5"/>
<dbReference type="PROSITE" id="PS51257">
    <property type="entry name" value="PROKAR_LIPOPROTEIN"/>
    <property type="match status" value="1"/>
</dbReference>
<organism evidence="2 3">
    <name type="scientific">Streptomyces purpureus</name>
    <dbReference type="NCBI Taxonomy" id="1951"/>
    <lineage>
        <taxon>Bacteria</taxon>
        <taxon>Bacillati</taxon>
        <taxon>Actinomycetota</taxon>
        <taxon>Actinomycetes</taxon>
        <taxon>Kitasatosporales</taxon>
        <taxon>Streptomycetaceae</taxon>
        <taxon>Streptomyces</taxon>
    </lineage>
</organism>
<reference evidence="2" key="2">
    <citation type="submission" date="2020-09" db="EMBL/GenBank/DDBJ databases">
        <authorList>
            <person name="Sun Q."/>
            <person name="Ohkuma M."/>
        </authorList>
    </citation>
    <scope>NUCLEOTIDE SEQUENCE</scope>
    <source>
        <strain evidence="2">JCM 3172</strain>
    </source>
</reference>
<reference evidence="2" key="1">
    <citation type="journal article" date="2014" name="Int. J. Syst. Evol. Microbiol.">
        <title>Complete genome sequence of Corynebacterium casei LMG S-19264T (=DSM 44701T), isolated from a smear-ripened cheese.</title>
        <authorList>
            <consortium name="US DOE Joint Genome Institute (JGI-PGF)"/>
            <person name="Walter F."/>
            <person name="Albersmeier A."/>
            <person name="Kalinowski J."/>
            <person name="Ruckert C."/>
        </authorList>
    </citation>
    <scope>NUCLEOTIDE SEQUENCE</scope>
    <source>
        <strain evidence="2">JCM 3172</strain>
    </source>
</reference>
<evidence type="ECO:0000256" key="1">
    <source>
        <dbReference type="SAM" id="SignalP"/>
    </source>
</evidence>
<dbReference type="Proteomes" id="UP000619486">
    <property type="component" value="Unassembled WGS sequence"/>
</dbReference>
<sequence>MIIRTGRRAVAAFGAALLASAVLTGCGGEDAPAAAVPQGWGELRTAGVDVAYPKGFKEQGAGERSKYNAAAATLTQGGRTVGLITVQLDFTNADSAEEAAIGAEAGVQLGSTIEGTKDVEIAGTDDAKRVDFAFTSSGEENTPVAGTRVHGTIVTGLDSKDVTFAVRIDAQKGVLDDADLRRIIESIEVH</sequence>
<dbReference type="RefSeq" id="WP_189204108.1">
    <property type="nucleotide sequence ID" value="NZ_BMQQ01000025.1"/>
</dbReference>
<evidence type="ECO:0000313" key="3">
    <source>
        <dbReference type="Proteomes" id="UP000619486"/>
    </source>
</evidence>
<gene>
    <name evidence="2" type="ORF">GCM10014713_53230</name>
</gene>
<protein>
    <recommendedName>
        <fullName evidence="4">Lipoprotein</fullName>
    </recommendedName>
</protein>
<evidence type="ECO:0000313" key="2">
    <source>
        <dbReference type="EMBL" id="GGT52681.1"/>
    </source>
</evidence>
<keyword evidence="3" id="KW-1185">Reference proteome</keyword>
<proteinExistence type="predicted"/>
<dbReference type="EMBL" id="BMQQ01000025">
    <property type="protein sequence ID" value="GGT52681.1"/>
    <property type="molecule type" value="Genomic_DNA"/>
</dbReference>